<dbReference type="GO" id="GO:0003676">
    <property type="term" value="F:nucleic acid binding"/>
    <property type="evidence" value="ECO:0007669"/>
    <property type="project" value="InterPro"/>
</dbReference>
<organism evidence="3 4">
    <name type="scientific">Solilutibacter pythonis</name>
    <dbReference type="NCBI Taxonomy" id="2483112"/>
    <lineage>
        <taxon>Bacteria</taxon>
        <taxon>Pseudomonadati</taxon>
        <taxon>Pseudomonadota</taxon>
        <taxon>Gammaproteobacteria</taxon>
        <taxon>Lysobacterales</taxon>
        <taxon>Lysobacteraceae</taxon>
        <taxon>Solilutibacter</taxon>
    </lineage>
</organism>
<dbReference type="Pfam" id="PF02021">
    <property type="entry name" value="UPF0102"/>
    <property type="match status" value="1"/>
</dbReference>
<dbReference type="NCBIfam" id="TIGR00252">
    <property type="entry name" value="YraN family protein"/>
    <property type="match status" value="1"/>
</dbReference>
<keyword evidence="4" id="KW-1185">Reference proteome</keyword>
<evidence type="ECO:0000256" key="2">
    <source>
        <dbReference type="HAMAP-Rule" id="MF_00048"/>
    </source>
</evidence>
<dbReference type="SUPFAM" id="SSF52980">
    <property type="entry name" value="Restriction endonuclease-like"/>
    <property type="match status" value="1"/>
</dbReference>
<dbReference type="OrthoDB" id="9794876at2"/>
<gene>
    <name evidence="3" type="ORF">EBB59_03365</name>
</gene>
<dbReference type="InterPro" id="IPR011335">
    <property type="entry name" value="Restrct_endonuc-II-like"/>
</dbReference>
<evidence type="ECO:0000256" key="1">
    <source>
        <dbReference type="ARBA" id="ARBA00006738"/>
    </source>
</evidence>
<dbReference type="EMBL" id="RFLY01000003">
    <property type="protein sequence ID" value="RMH94207.1"/>
    <property type="molecule type" value="Genomic_DNA"/>
</dbReference>
<evidence type="ECO:0000313" key="3">
    <source>
        <dbReference type="EMBL" id="RMH94207.1"/>
    </source>
</evidence>
<name>A0A3M2I6X1_9GAMM</name>
<dbReference type="Proteomes" id="UP000275012">
    <property type="component" value="Unassembled WGS sequence"/>
</dbReference>
<proteinExistence type="inferred from homology"/>
<dbReference type="CDD" id="cd20736">
    <property type="entry name" value="PoNe_Nuclease"/>
    <property type="match status" value="1"/>
</dbReference>
<accession>A0A3M2I6X1</accession>
<dbReference type="PANTHER" id="PTHR34039:SF1">
    <property type="entry name" value="UPF0102 PROTEIN YRAN"/>
    <property type="match status" value="1"/>
</dbReference>
<dbReference type="InterPro" id="IPR011856">
    <property type="entry name" value="tRNA_endonuc-like_dom_sf"/>
</dbReference>
<protein>
    <recommendedName>
        <fullName evidence="2">UPF0102 protein EBB59_03365</fullName>
    </recommendedName>
</protein>
<dbReference type="NCBIfam" id="NF009150">
    <property type="entry name" value="PRK12497.1-3"/>
    <property type="match status" value="1"/>
</dbReference>
<comment type="similarity">
    <text evidence="1 2">Belongs to the UPF0102 family.</text>
</comment>
<dbReference type="HAMAP" id="MF_00048">
    <property type="entry name" value="UPF0102"/>
    <property type="match status" value="1"/>
</dbReference>
<dbReference type="PANTHER" id="PTHR34039">
    <property type="entry name" value="UPF0102 PROTEIN YRAN"/>
    <property type="match status" value="1"/>
</dbReference>
<dbReference type="Gene3D" id="3.40.1350.10">
    <property type="match status" value="1"/>
</dbReference>
<dbReference type="InterPro" id="IPR003509">
    <property type="entry name" value="UPF0102_YraN-like"/>
</dbReference>
<sequence>MASATCCVPPAGRNYAVAWRCRTVSADHRHSGHAAEAAAERYLRARGLRFLARNKRYCDGELDLVMRDDATLVFIEVRFRADDGFGGAAASITPTKRRRLVRAASRFLAAHPQWAALPARFDVVAASGDIAAPALEWLRDAFRADD</sequence>
<reference evidence="3 4" key="1">
    <citation type="submission" date="2018-10" db="EMBL/GenBank/DDBJ databases">
        <title>Proposal of Lysobacter pythonis sp. nov. isolated from royal pythons (Python regius).</title>
        <authorList>
            <person name="Hans-Juergen B."/>
            <person name="Huptas C."/>
            <person name="Sandra B."/>
            <person name="Igor L."/>
            <person name="Joachim S."/>
            <person name="Siegfried S."/>
            <person name="Mareike W."/>
            <person name="Peter K."/>
        </authorList>
    </citation>
    <scope>NUCLEOTIDE SEQUENCE [LARGE SCALE GENOMIC DNA]</scope>
    <source>
        <strain evidence="3 4">4284/11</strain>
    </source>
</reference>
<evidence type="ECO:0000313" key="4">
    <source>
        <dbReference type="Proteomes" id="UP000275012"/>
    </source>
</evidence>
<dbReference type="AlphaFoldDB" id="A0A3M2I6X1"/>
<comment type="caution">
    <text evidence="3">The sequence shown here is derived from an EMBL/GenBank/DDBJ whole genome shotgun (WGS) entry which is preliminary data.</text>
</comment>